<keyword evidence="9" id="KW-0812">Transmembrane</keyword>
<evidence type="ECO:0000256" key="2">
    <source>
        <dbReference type="ARBA" id="ARBA00012483"/>
    </source>
</evidence>
<proteinExistence type="predicted"/>
<dbReference type="EMBL" id="CAJJDO010000041">
    <property type="protein sequence ID" value="CAD8164669.1"/>
    <property type="molecule type" value="Genomic_DNA"/>
</dbReference>
<keyword evidence="9" id="KW-1133">Transmembrane helix</keyword>
<dbReference type="OrthoDB" id="8062037at2759"/>
<dbReference type="Pfam" id="PF13639">
    <property type="entry name" value="zf-RING_2"/>
    <property type="match status" value="1"/>
</dbReference>
<dbReference type="InterPro" id="IPR001841">
    <property type="entry name" value="Znf_RING"/>
</dbReference>
<evidence type="ECO:0000256" key="3">
    <source>
        <dbReference type="ARBA" id="ARBA00022679"/>
    </source>
</evidence>
<evidence type="ECO:0000256" key="1">
    <source>
        <dbReference type="ARBA" id="ARBA00000900"/>
    </source>
</evidence>
<dbReference type="GO" id="GO:0008270">
    <property type="term" value="F:zinc ion binding"/>
    <property type="evidence" value="ECO:0007669"/>
    <property type="project" value="UniProtKB-KW"/>
</dbReference>
<evidence type="ECO:0000256" key="6">
    <source>
        <dbReference type="ARBA" id="ARBA00022786"/>
    </source>
</evidence>
<evidence type="ECO:0000313" key="11">
    <source>
        <dbReference type="EMBL" id="CAD8164669.1"/>
    </source>
</evidence>
<evidence type="ECO:0000259" key="10">
    <source>
        <dbReference type="PROSITE" id="PS50089"/>
    </source>
</evidence>
<keyword evidence="6" id="KW-0833">Ubl conjugation pathway</keyword>
<reference evidence="11" key="1">
    <citation type="submission" date="2021-01" db="EMBL/GenBank/DDBJ databases">
        <authorList>
            <consortium name="Genoscope - CEA"/>
            <person name="William W."/>
        </authorList>
    </citation>
    <scope>NUCLEOTIDE SEQUENCE</scope>
</reference>
<protein>
    <recommendedName>
        <fullName evidence="2">RING-type E3 ubiquitin transferase</fullName>
        <ecNumber evidence="2">2.3.2.27</ecNumber>
    </recommendedName>
</protein>
<dbReference type="SMART" id="SM00184">
    <property type="entry name" value="RING"/>
    <property type="match status" value="1"/>
</dbReference>
<evidence type="ECO:0000256" key="4">
    <source>
        <dbReference type="ARBA" id="ARBA00022723"/>
    </source>
</evidence>
<dbReference type="EC" id="2.3.2.27" evidence="2"/>
<comment type="caution">
    <text evidence="11">The sequence shown here is derived from an EMBL/GenBank/DDBJ whole genome shotgun (WGS) entry which is preliminary data.</text>
</comment>
<evidence type="ECO:0000313" key="12">
    <source>
        <dbReference type="Proteomes" id="UP000689195"/>
    </source>
</evidence>
<evidence type="ECO:0000256" key="5">
    <source>
        <dbReference type="ARBA" id="ARBA00022771"/>
    </source>
</evidence>
<dbReference type="GO" id="GO:0061630">
    <property type="term" value="F:ubiquitin protein ligase activity"/>
    <property type="evidence" value="ECO:0007669"/>
    <property type="project" value="UniProtKB-EC"/>
</dbReference>
<feature type="transmembrane region" description="Helical" evidence="9">
    <location>
        <begin position="119"/>
        <end position="137"/>
    </location>
</feature>
<feature type="domain" description="RING-type" evidence="10">
    <location>
        <begin position="195"/>
        <end position="234"/>
    </location>
</feature>
<evidence type="ECO:0000256" key="7">
    <source>
        <dbReference type="ARBA" id="ARBA00022833"/>
    </source>
</evidence>
<name>A0A8S1ULR1_9CILI</name>
<gene>
    <name evidence="11" type="ORF">PPENT_87.1.T0410149</name>
</gene>
<evidence type="ECO:0000256" key="8">
    <source>
        <dbReference type="PROSITE-ProRule" id="PRU00175"/>
    </source>
</evidence>
<keyword evidence="4" id="KW-0479">Metal-binding</keyword>
<comment type="catalytic activity">
    <reaction evidence="1">
        <text>S-ubiquitinyl-[E2 ubiquitin-conjugating enzyme]-L-cysteine + [acceptor protein]-L-lysine = [E2 ubiquitin-conjugating enzyme]-L-cysteine + N(6)-ubiquitinyl-[acceptor protein]-L-lysine.</text>
        <dbReference type="EC" id="2.3.2.27"/>
    </reaction>
</comment>
<dbReference type="PANTHER" id="PTHR22937">
    <property type="entry name" value="E3 UBIQUITIN-PROTEIN LIGASE RNF165"/>
    <property type="match status" value="1"/>
</dbReference>
<keyword evidence="5 8" id="KW-0863">Zinc-finger</keyword>
<keyword evidence="9" id="KW-0472">Membrane</keyword>
<keyword evidence="7" id="KW-0862">Zinc</keyword>
<dbReference type="InterPro" id="IPR045191">
    <property type="entry name" value="MBR1/2-like"/>
</dbReference>
<sequence length="245" mass="29045">MNELTDGELLKRRDSIKIVFFIEFSQLFYAFLKLIAVISILTSTSECQLFYYFLLLLITDIICSIVNLIALGNLYYCDYQSIDRTLENIENQRILLQYNNEAYIDFMTLLEAISNRYQLLYNIIALCYLALSIYGIYNIIDQKCNYEDGSAATAITFIILNLLYFLRKLYLFIRLYKKYQIYNIINVNAQQEDDCCICLQLLSQKVAQLQCKHKFHLICIQEWFKTKSTCPICKREYEIMYSHNN</sequence>
<feature type="transmembrane region" description="Helical" evidence="9">
    <location>
        <begin position="149"/>
        <end position="166"/>
    </location>
</feature>
<dbReference type="PROSITE" id="PS50089">
    <property type="entry name" value="ZF_RING_2"/>
    <property type="match status" value="1"/>
</dbReference>
<organism evidence="11 12">
    <name type="scientific">Paramecium pentaurelia</name>
    <dbReference type="NCBI Taxonomy" id="43138"/>
    <lineage>
        <taxon>Eukaryota</taxon>
        <taxon>Sar</taxon>
        <taxon>Alveolata</taxon>
        <taxon>Ciliophora</taxon>
        <taxon>Intramacronucleata</taxon>
        <taxon>Oligohymenophorea</taxon>
        <taxon>Peniculida</taxon>
        <taxon>Parameciidae</taxon>
        <taxon>Paramecium</taxon>
    </lineage>
</organism>
<accession>A0A8S1ULR1</accession>
<feature type="transmembrane region" description="Helical" evidence="9">
    <location>
        <begin position="49"/>
        <end position="76"/>
    </location>
</feature>
<feature type="transmembrane region" description="Helical" evidence="9">
    <location>
        <begin position="20"/>
        <end position="43"/>
    </location>
</feature>
<dbReference type="PANTHER" id="PTHR22937:SF65">
    <property type="entry name" value="E3 UBIQUITIN-PROTEIN LIGASE ARK2C"/>
    <property type="match status" value="1"/>
</dbReference>
<dbReference type="Proteomes" id="UP000689195">
    <property type="component" value="Unassembled WGS sequence"/>
</dbReference>
<evidence type="ECO:0000256" key="9">
    <source>
        <dbReference type="SAM" id="Phobius"/>
    </source>
</evidence>
<dbReference type="AlphaFoldDB" id="A0A8S1ULR1"/>
<keyword evidence="3" id="KW-0808">Transferase</keyword>
<keyword evidence="12" id="KW-1185">Reference proteome</keyword>